<dbReference type="RefSeq" id="YP_009845693.1">
    <property type="nucleotide sequence ID" value="NC_048765.1"/>
</dbReference>
<dbReference type="Proteomes" id="UP000318470">
    <property type="component" value="Segment"/>
</dbReference>
<protein>
    <submittedName>
        <fullName evidence="1">Exonuclease</fullName>
    </submittedName>
</protein>
<dbReference type="GeneID" id="55616056"/>
<sequence length="217" mass="24847">MFSGDMNLAIADLETLAHTDDAQVLSFGLCTAPVDKTLTFKQLCETYSMFLKFDVKEQANKYKRSFDENVMTEFWLNDSHTNLESRRVSLYPSPEDVSIGTITDAIWKHTRALGMDIKTMDIGDRNAYDLSKLKHMFDQTGSIQPWSYRNGFEITSVLKAWGADRYAGIDPKDIPGMVYHHPVHDAVLDWLRFQYQAITIGALDRPEGYDLDYILNN</sequence>
<proteinExistence type="predicted"/>
<keyword evidence="2" id="KW-1185">Reference proteome</keyword>
<organism evidence="1 2">
    <name type="scientific">Vibrio phage VAP7</name>
    <dbReference type="NCBI Taxonomy" id="2584487"/>
    <lineage>
        <taxon>Viruses</taxon>
        <taxon>Duplodnaviria</taxon>
        <taxon>Heunggongvirae</taxon>
        <taxon>Uroviricota</taxon>
        <taxon>Caudoviricetes</taxon>
        <taxon>Pantevenvirales</taxon>
        <taxon>Ackermannviridae</taxon>
        <taxon>Vapseptimavirus</taxon>
        <taxon>Vapseptimavirus VAP7</taxon>
    </lineage>
</organism>
<accession>A0A4Y5TW88</accession>
<keyword evidence="1" id="KW-0269">Exonuclease</keyword>
<keyword evidence="1" id="KW-0378">Hydrolase</keyword>
<dbReference type="GO" id="GO:0004527">
    <property type="term" value="F:exonuclease activity"/>
    <property type="evidence" value="ECO:0007669"/>
    <property type="project" value="UniProtKB-KW"/>
</dbReference>
<evidence type="ECO:0000313" key="1">
    <source>
        <dbReference type="EMBL" id="QDB73219.1"/>
    </source>
</evidence>
<name>A0A4Y5TW88_9CAUD</name>
<reference evidence="1 2" key="1">
    <citation type="submission" date="2019-04" db="EMBL/GenBank/DDBJ databases">
        <authorList>
            <person name="Gao M."/>
            <person name="Bai C."/>
            <person name="Tong Y."/>
            <person name="Xu X."/>
        </authorList>
    </citation>
    <scope>NUCLEOTIDE SEQUENCE [LARGE SCALE GENOMIC DNA]</scope>
    <source>
        <strain evidence="1 2">Vibrio alginolyticus VA1</strain>
    </source>
</reference>
<keyword evidence="1" id="KW-0540">Nuclease</keyword>
<dbReference type="KEGG" id="vg:55616056"/>
<dbReference type="EMBL" id="MK795384">
    <property type="protein sequence ID" value="QDB73219.1"/>
    <property type="molecule type" value="Genomic_DNA"/>
</dbReference>
<evidence type="ECO:0000313" key="2">
    <source>
        <dbReference type="Proteomes" id="UP000318470"/>
    </source>
</evidence>